<evidence type="ECO:0000313" key="2">
    <source>
        <dbReference type="Proteomes" id="UP001161064"/>
    </source>
</evidence>
<protein>
    <submittedName>
        <fullName evidence="1">Glutathione S-transferase</fullName>
    </submittedName>
</protein>
<dbReference type="Pfam" id="PF06108">
    <property type="entry name" value="DUF952"/>
    <property type="match status" value="1"/>
</dbReference>
<gene>
    <name evidence="1" type="ORF">PsB1_0857</name>
</gene>
<name>A0ABQ4PUQ1_9PROT</name>
<evidence type="ECO:0000313" key="1">
    <source>
        <dbReference type="EMBL" id="GIU66703.1"/>
    </source>
</evidence>
<dbReference type="InterPro" id="IPR009297">
    <property type="entry name" value="DUF952"/>
</dbReference>
<reference evidence="1" key="1">
    <citation type="submission" date="2021-05" db="EMBL/GenBank/DDBJ databases">
        <authorList>
            <person name="Tanabe Y."/>
        </authorList>
    </citation>
    <scope>NUCLEOTIDE SEQUENCE</scope>
    <source>
        <strain evidence="1">BOTRYCO-1</strain>
    </source>
</reference>
<proteinExistence type="predicted"/>
<dbReference type="RefSeq" id="WP_284359331.1">
    <property type="nucleotide sequence ID" value="NZ_BPFZ01000004.1"/>
</dbReference>
<keyword evidence="2" id="KW-1185">Reference proteome</keyword>
<reference evidence="1" key="2">
    <citation type="journal article" date="2023" name="ISME Commun">
        <title>Characterization of a bloom-associated alphaproteobacterial lineage, 'Candidatus Phycosocius': insights into freshwater algal-bacterial interactions.</title>
        <authorList>
            <person name="Tanabe Y."/>
            <person name="Yamaguchi H."/>
            <person name="Yoshida M."/>
            <person name="Kai A."/>
            <person name="Okazaki Y."/>
        </authorList>
    </citation>
    <scope>NUCLEOTIDE SEQUENCE</scope>
    <source>
        <strain evidence="1">BOTRYCO-1</strain>
    </source>
</reference>
<organism evidence="1 2">
    <name type="scientific">Candidatus Phycosocius spiralis</name>
    <dbReference type="NCBI Taxonomy" id="2815099"/>
    <lineage>
        <taxon>Bacteria</taxon>
        <taxon>Pseudomonadati</taxon>
        <taxon>Pseudomonadota</taxon>
        <taxon>Alphaproteobacteria</taxon>
        <taxon>Caulobacterales</taxon>
        <taxon>Caulobacterales incertae sedis</taxon>
        <taxon>Candidatus Phycosocius</taxon>
    </lineage>
</organism>
<comment type="caution">
    <text evidence="1">The sequence shown here is derived from an EMBL/GenBank/DDBJ whole genome shotgun (WGS) entry which is preliminary data.</text>
</comment>
<dbReference type="PANTHER" id="PTHR34129:SF1">
    <property type="entry name" value="DUF952 DOMAIN-CONTAINING PROTEIN"/>
    <property type="match status" value="1"/>
</dbReference>
<dbReference type="EMBL" id="BPFZ01000004">
    <property type="protein sequence ID" value="GIU66703.1"/>
    <property type="molecule type" value="Genomic_DNA"/>
</dbReference>
<dbReference type="PANTHER" id="PTHR34129">
    <property type="entry name" value="BLR1139 PROTEIN"/>
    <property type="match status" value="1"/>
</dbReference>
<sequence>MEQFGYKIERRADWDHAKATGVYSGSALDQTDGFIHLSARHQVRTTLETWFRGQADLVLATIDLGALGDKVLWEASRDGALFPHCYGSIPFEAVIECIDLSVLASGHHDMPTDFP</sequence>
<dbReference type="SUPFAM" id="SSF56399">
    <property type="entry name" value="ADP-ribosylation"/>
    <property type="match status" value="1"/>
</dbReference>
<dbReference type="Proteomes" id="UP001161064">
    <property type="component" value="Unassembled WGS sequence"/>
</dbReference>
<accession>A0ABQ4PUQ1</accession>
<dbReference type="Gene3D" id="3.20.170.20">
    <property type="entry name" value="Protein of unknown function DUF952"/>
    <property type="match status" value="1"/>
</dbReference>